<evidence type="ECO:0000256" key="2">
    <source>
        <dbReference type="ARBA" id="ARBA00009904"/>
    </source>
</evidence>
<dbReference type="EMBL" id="QAAD01000010">
    <property type="protein sequence ID" value="PTN08209.1"/>
    <property type="molecule type" value="Genomic_DNA"/>
</dbReference>
<dbReference type="Pfam" id="PF01496">
    <property type="entry name" value="V_ATPase_I"/>
    <property type="match status" value="1"/>
</dbReference>
<comment type="caution">
    <text evidence="10">The sequence shown here is derived from an EMBL/GenBank/DDBJ whole genome shotgun (WGS) entry which is preliminary data.</text>
</comment>
<dbReference type="GO" id="GO:0051117">
    <property type="term" value="F:ATPase binding"/>
    <property type="evidence" value="ECO:0007669"/>
    <property type="project" value="TreeGrafter"/>
</dbReference>
<reference evidence="10 11" key="1">
    <citation type="submission" date="2018-04" db="EMBL/GenBank/DDBJ databases">
        <title>Genomic Encyclopedia of Archaeal and Bacterial Type Strains, Phase II (KMG-II): from individual species to whole genera.</title>
        <authorList>
            <person name="Goeker M."/>
        </authorList>
    </citation>
    <scope>NUCLEOTIDE SEQUENCE [LARGE SCALE GENOMIC DNA]</scope>
    <source>
        <strain evidence="10 11">DSM 28823</strain>
    </source>
</reference>
<keyword evidence="3" id="KW-0813">Transport</keyword>
<evidence type="ECO:0000256" key="8">
    <source>
        <dbReference type="SAM" id="Coils"/>
    </source>
</evidence>
<keyword evidence="8" id="KW-0175">Coiled coil</keyword>
<evidence type="ECO:0000256" key="1">
    <source>
        <dbReference type="ARBA" id="ARBA00004141"/>
    </source>
</evidence>
<name>A0A2T5C0W4_9BACT</name>
<protein>
    <submittedName>
        <fullName evidence="10">V/A-type H+-transporting ATPase subunit I</fullName>
    </submittedName>
</protein>
<feature type="transmembrane region" description="Helical" evidence="9">
    <location>
        <begin position="440"/>
        <end position="459"/>
    </location>
</feature>
<evidence type="ECO:0000256" key="6">
    <source>
        <dbReference type="ARBA" id="ARBA00023065"/>
    </source>
</evidence>
<comment type="subcellular location">
    <subcellularLocation>
        <location evidence="1">Membrane</location>
        <topology evidence="1">Multi-pass membrane protein</topology>
    </subcellularLocation>
</comment>
<evidence type="ECO:0000256" key="7">
    <source>
        <dbReference type="ARBA" id="ARBA00023136"/>
    </source>
</evidence>
<evidence type="ECO:0000256" key="9">
    <source>
        <dbReference type="SAM" id="Phobius"/>
    </source>
</evidence>
<comment type="similarity">
    <text evidence="2">Belongs to the V-ATPase 116 kDa subunit family.</text>
</comment>
<dbReference type="InterPro" id="IPR002490">
    <property type="entry name" value="V-ATPase_116kDa_su"/>
</dbReference>
<feature type="transmembrane region" description="Helical" evidence="9">
    <location>
        <begin position="408"/>
        <end position="428"/>
    </location>
</feature>
<evidence type="ECO:0000313" key="10">
    <source>
        <dbReference type="EMBL" id="PTN08209.1"/>
    </source>
</evidence>
<feature type="transmembrane region" description="Helical" evidence="9">
    <location>
        <begin position="316"/>
        <end position="341"/>
    </location>
</feature>
<dbReference type="GO" id="GO:0016471">
    <property type="term" value="C:vacuolar proton-transporting V-type ATPase complex"/>
    <property type="evidence" value="ECO:0007669"/>
    <property type="project" value="TreeGrafter"/>
</dbReference>
<accession>A0A2T5C0W4</accession>
<evidence type="ECO:0000313" key="11">
    <source>
        <dbReference type="Proteomes" id="UP000243525"/>
    </source>
</evidence>
<feature type="coiled-coil region" evidence="8">
    <location>
        <begin position="183"/>
        <end position="217"/>
    </location>
</feature>
<evidence type="ECO:0000256" key="3">
    <source>
        <dbReference type="ARBA" id="ARBA00022448"/>
    </source>
</evidence>
<dbReference type="Proteomes" id="UP000243525">
    <property type="component" value="Unassembled WGS sequence"/>
</dbReference>
<dbReference type="GO" id="GO:0007035">
    <property type="term" value="P:vacuolar acidification"/>
    <property type="evidence" value="ECO:0007669"/>
    <property type="project" value="TreeGrafter"/>
</dbReference>
<evidence type="ECO:0000256" key="4">
    <source>
        <dbReference type="ARBA" id="ARBA00022692"/>
    </source>
</evidence>
<dbReference type="RefSeq" id="WP_107822652.1">
    <property type="nucleotide sequence ID" value="NZ_OY782574.1"/>
</dbReference>
<dbReference type="PANTHER" id="PTHR11629">
    <property type="entry name" value="VACUOLAR PROTON ATPASES"/>
    <property type="match status" value="1"/>
</dbReference>
<keyword evidence="6" id="KW-0406">Ion transport</keyword>
<gene>
    <name evidence="10" type="ORF">C8N47_11095</name>
</gene>
<dbReference type="AlphaFoldDB" id="A0A2T5C0W4"/>
<feature type="transmembrane region" description="Helical" evidence="9">
    <location>
        <begin position="519"/>
        <end position="537"/>
    </location>
</feature>
<evidence type="ECO:0000256" key="5">
    <source>
        <dbReference type="ARBA" id="ARBA00022989"/>
    </source>
</evidence>
<organism evidence="10 11">
    <name type="scientific">Mangrovibacterium marinum</name>
    <dbReference type="NCBI Taxonomy" id="1639118"/>
    <lineage>
        <taxon>Bacteria</taxon>
        <taxon>Pseudomonadati</taxon>
        <taxon>Bacteroidota</taxon>
        <taxon>Bacteroidia</taxon>
        <taxon>Marinilabiliales</taxon>
        <taxon>Prolixibacteraceae</taxon>
        <taxon>Mangrovibacterium</taxon>
    </lineage>
</organism>
<keyword evidence="7 9" id="KW-0472">Membrane</keyword>
<dbReference type="GO" id="GO:0046961">
    <property type="term" value="F:proton-transporting ATPase activity, rotational mechanism"/>
    <property type="evidence" value="ECO:0007669"/>
    <property type="project" value="InterPro"/>
</dbReference>
<feature type="transmembrane region" description="Helical" evidence="9">
    <location>
        <begin position="353"/>
        <end position="376"/>
    </location>
</feature>
<keyword evidence="4 9" id="KW-0812">Transmembrane</keyword>
<dbReference type="GO" id="GO:0033179">
    <property type="term" value="C:proton-transporting V-type ATPase, V0 domain"/>
    <property type="evidence" value="ECO:0007669"/>
    <property type="project" value="InterPro"/>
</dbReference>
<feature type="transmembrane region" description="Helical" evidence="9">
    <location>
        <begin position="549"/>
        <end position="569"/>
    </location>
</feature>
<keyword evidence="5 9" id="KW-1133">Transmembrane helix</keyword>
<dbReference type="PANTHER" id="PTHR11629:SF63">
    <property type="entry name" value="V-TYPE PROTON ATPASE SUBUNIT A"/>
    <property type="match status" value="1"/>
</dbReference>
<sequence>MIVKMRKYAFLVYHGEYELFLNKLHEHGVVHVVNSGQDLSDAEELLAHREQHKRVMKAIKELRKIETEDSPFDIGPQQAVDRYYELIKEREHLHSEIEHLKKEHAHTEPWGEFDPQLLEKLKARGREVLLYTCARRCCKPEWEKDFPLFIVNRVGTTVYMALVTNGDGDTIDADPVRMPTHSLKQLEKMQQEAQHQLDEVEGQLNRLAAHVDQLEAYQLELMERYTFEKVFKETEQLAESKVSVLYGWVPETKADELEKFLQQDSILYQVSDPTRKDDVPVLLKNSRLSRLFESIGQLYSLPNYGEMDLTAFFAPFYWLFFGFCLGDAGYGILLALSGFLLRNRLGEKMRNTMTLVGLLGLSTILFGIIGGTFFGMNLYEMKFALWGDVARHFDPANNGDKFNINDHLFNLALILGAVQIIFGMFIKVMNESRMYGFKNALGSLGWFVLVVGGILVYALSQLGLPSLVVDIATWTVVAAGGAGAFLFNNPERNIFANIGAGLWDAYNMVSGLLGDLLSYIRLFALGISSAILGYVFNSLAMALSPDVPVLKWIVMVIILLIGHGINMFMSSLGSFVHPMRLTFVEFYKNSGFIGGGKKYQPFARTTKK</sequence>
<feature type="transmembrane region" description="Helical" evidence="9">
    <location>
        <begin position="471"/>
        <end position="487"/>
    </location>
</feature>
<dbReference type="OrthoDB" id="9803814at2"/>
<keyword evidence="11" id="KW-1185">Reference proteome</keyword>
<proteinExistence type="inferred from homology"/>